<feature type="compositionally biased region" description="Low complexity" evidence="16">
    <location>
        <begin position="44"/>
        <end position="59"/>
    </location>
</feature>
<dbReference type="PANTHER" id="PTHR19384:SF128">
    <property type="entry name" value="NADPH OXIDOREDUCTASE A"/>
    <property type="match status" value="1"/>
</dbReference>
<keyword evidence="4" id="KW-0004">4Fe-4S</keyword>
<dbReference type="Gene3D" id="2.40.30.10">
    <property type="entry name" value="Translation factors"/>
    <property type="match status" value="1"/>
</dbReference>
<evidence type="ECO:0000256" key="14">
    <source>
        <dbReference type="ARBA" id="ARBA00023192"/>
    </source>
</evidence>
<keyword evidence="9" id="KW-0521">NADP</keyword>
<keyword evidence="14" id="KW-0198">Cysteine biosynthesis</keyword>
<keyword evidence="10" id="KW-0813">Transport</keyword>
<dbReference type="InterPro" id="IPR017938">
    <property type="entry name" value="Riboflavin_synthase-like_b-brl"/>
</dbReference>
<dbReference type="PROSITE" id="PS51656">
    <property type="entry name" value="4FE4S"/>
    <property type="match status" value="1"/>
</dbReference>
<dbReference type="PRINTS" id="PR00371">
    <property type="entry name" value="FPNCR"/>
</dbReference>
<gene>
    <name evidence="19" type="ORF">KL771_27575</name>
</gene>
<dbReference type="Gene3D" id="1.10.15.40">
    <property type="entry name" value="Electron transport complex subunit B, putative Fe-S cluster"/>
    <property type="match status" value="1"/>
</dbReference>
<comment type="cofactor">
    <cofactor evidence="1">
        <name>FMN</name>
        <dbReference type="ChEBI" id="CHEBI:58210"/>
    </cofactor>
</comment>
<dbReference type="InterPro" id="IPR003097">
    <property type="entry name" value="CysJ-like_FAD-binding"/>
</dbReference>
<dbReference type="InterPro" id="IPR023173">
    <property type="entry name" value="NADPH_Cyt_P450_Rdtase_alpha"/>
</dbReference>
<accession>A0A947DA86</accession>
<evidence type="ECO:0000256" key="1">
    <source>
        <dbReference type="ARBA" id="ARBA00001917"/>
    </source>
</evidence>
<dbReference type="GO" id="GO:0004783">
    <property type="term" value="F:sulfite reductase (NADPH) activity"/>
    <property type="evidence" value="ECO:0007669"/>
    <property type="project" value="UniProtKB-EC"/>
</dbReference>
<dbReference type="InterPro" id="IPR001433">
    <property type="entry name" value="OxRdtase_FAD/NAD-bd"/>
</dbReference>
<evidence type="ECO:0000256" key="11">
    <source>
        <dbReference type="ARBA" id="ARBA00023002"/>
    </source>
</evidence>
<evidence type="ECO:0000256" key="3">
    <source>
        <dbReference type="ARBA" id="ARBA00012604"/>
    </source>
</evidence>
<feature type="domain" description="FAD-binding FR-type" evidence="17">
    <location>
        <begin position="177"/>
        <end position="389"/>
    </location>
</feature>
<dbReference type="EC" id="1.8.1.2" evidence="3"/>
<dbReference type="PROSITE" id="PS51384">
    <property type="entry name" value="FAD_FR"/>
    <property type="match status" value="1"/>
</dbReference>
<sequence>MTAPTRPPVAYPLIPETAPFDAAQRAWLNGFFAGLIGFDAGTAPVDPAPPDAGAASPAPAEDDGAPWHDPAMPLDERMGLAAGRPLPRRLMAAMAQQDCGQCGYLCESYAAALAAGTESKLNLCQPGGKDTLRMVKRLMEEAASAGPSAALPAPPSAAPALPAGTDKPVARPGYARDCPVEATFVSATRLNGPGSAKETLHVVWRLPEGLDYRPGDSFGIFPQNDPALVDAILERLGLPADFPVAGKSLRAALIEDYALAPAPDMLFQLISYITGGDKRANAKALAAGGDPFGDAESLDVLAALDHFPGIRPDPEALLECLEPLQPRLYSISSSPQAAPGELTLTVDVVRYAIGDRTRLGVASTGIADRLAPGDTVKVFVSRAHGFALPEDGATPIVMVGPGTGIAPFRAFLQERLATRATGPAWLFYGHQKEACDFFYREEFEGLLAQGTLTRLSTAWSRDAGPKTYVQDRMREAGAELWSWLERGAHVYVCGDAKRMAADVDKALIEIAATHGGLDPAAAKARVAALAAAGRYQRDVY</sequence>
<evidence type="ECO:0000256" key="6">
    <source>
        <dbReference type="ARBA" id="ARBA00022643"/>
    </source>
</evidence>
<dbReference type="AlphaFoldDB" id="A0A947DA86"/>
<dbReference type="RefSeq" id="WP_261971736.1">
    <property type="nucleotide sequence ID" value="NZ_JAHHZF010000025.1"/>
</dbReference>
<proteinExistence type="predicted"/>
<dbReference type="GO" id="GO:0010181">
    <property type="term" value="F:FMN binding"/>
    <property type="evidence" value="ECO:0007669"/>
    <property type="project" value="TreeGrafter"/>
</dbReference>
<keyword evidence="12" id="KW-0408">Iron</keyword>
<evidence type="ECO:0000256" key="9">
    <source>
        <dbReference type="ARBA" id="ARBA00022857"/>
    </source>
</evidence>
<protein>
    <recommendedName>
        <fullName evidence="3">assimilatory sulfite reductase (NADPH)</fullName>
        <ecNumber evidence="3">1.8.1.2</ecNumber>
    </recommendedName>
</protein>
<comment type="cofactor">
    <cofactor evidence="2">
        <name>FAD</name>
        <dbReference type="ChEBI" id="CHEBI:57692"/>
    </cofactor>
</comment>
<dbReference type="SUPFAM" id="SSF63380">
    <property type="entry name" value="Riboflavin synthase domain-like"/>
    <property type="match status" value="1"/>
</dbReference>
<evidence type="ECO:0000256" key="4">
    <source>
        <dbReference type="ARBA" id="ARBA00022485"/>
    </source>
</evidence>
<feature type="region of interest" description="Disordered" evidence="16">
    <location>
        <begin position="146"/>
        <end position="165"/>
    </location>
</feature>
<keyword evidence="11 19" id="KW-0560">Oxidoreductase</keyword>
<dbReference type="InterPro" id="IPR007202">
    <property type="entry name" value="4Fe-4S_dom"/>
</dbReference>
<keyword evidence="6" id="KW-0288">FMN</keyword>
<keyword evidence="10" id="KW-0249">Electron transport</keyword>
<dbReference type="InterPro" id="IPR039261">
    <property type="entry name" value="FNR_nucleotide-bd"/>
</dbReference>
<dbReference type="Gene3D" id="1.20.990.10">
    <property type="entry name" value="NADPH-cytochrome p450 Reductase, Chain A, domain 3"/>
    <property type="match status" value="1"/>
</dbReference>
<keyword evidence="5" id="KW-0285">Flavoprotein</keyword>
<keyword evidence="20" id="KW-1185">Reference proteome</keyword>
<dbReference type="EMBL" id="JAHHZF010000025">
    <property type="protein sequence ID" value="MBT9293244.1"/>
    <property type="molecule type" value="Genomic_DNA"/>
</dbReference>
<dbReference type="InterPro" id="IPR001709">
    <property type="entry name" value="Flavoprot_Pyr_Nucl_cyt_Rdtase"/>
</dbReference>
<dbReference type="CDD" id="cd06199">
    <property type="entry name" value="SiR"/>
    <property type="match status" value="1"/>
</dbReference>
<dbReference type="GO" id="GO:0019344">
    <property type="term" value="P:cysteine biosynthetic process"/>
    <property type="evidence" value="ECO:0007669"/>
    <property type="project" value="UniProtKB-KW"/>
</dbReference>
<name>A0A947DA86_9HYPH</name>
<evidence type="ECO:0000259" key="18">
    <source>
        <dbReference type="PROSITE" id="PS51656"/>
    </source>
</evidence>
<dbReference type="GO" id="GO:0051539">
    <property type="term" value="F:4 iron, 4 sulfur cluster binding"/>
    <property type="evidence" value="ECO:0007669"/>
    <property type="project" value="UniProtKB-KW"/>
</dbReference>
<feature type="domain" description="4Fe-4S" evidence="18">
    <location>
        <begin position="73"/>
        <end position="141"/>
    </location>
</feature>
<evidence type="ECO:0000256" key="7">
    <source>
        <dbReference type="ARBA" id="ARBA00022723"/>
    </source>
</evidence>
<evidence type="ECO:0000313" key="20">
    <source>
        <dbReference type="Proteomes" id="UP000766595"/>
    </source>
</evidence>
<keyword evidence="7" id="KW-0479">Metal-binding</keyword>
<dbReference type="PANTHER" id="PTHR19384">
    <property type="entry name" value="NITRIC OXIDE SYNTHASE-RELATED"/>
    <property type="match status" value="1"/>
</dbReference>
<evidence type="ECO:0000256" key="5">
    <source>
        <dbReference type="ARBA" id="ARBA00022630"/>
    </source>
</evidence>
<dbReference type="NCBIfam" id="NF004859">
    <property type="entry name" value="PRK06214.1"/>
    <property type="match status" value="1"/>
</dbReference>
<organism evidence="19 20">
    <name type="scientific">Prosthecodimorpha staleyi</name>
    <dbReference type="NCBI Taxonomy" id="2840188"/>
    <lineage>
        <taxon>Bacteria</taxon>
        <taxon>Pseudomonadati</taxon>
        <taxon>Pseudomonadota</taxon>
        <taxon>Alphaproteobacteria</taxon>
        <taxon>Hyphomicrobiales</taxon>
        <taxon>Ancalomicrobiaceae</taxon>
        <taxon>Prosthecodimorpha</taxon>
    </lineage>
</organism>
<dbReference type="InterPro" id="IPR017927">
    <property type="entry name" value="FAD-bd_FR_type"/>
</dbReference>
<dbReference type="GO" id="GO:0046872">
    <property type="term" value="F:metal ion binding"/>
    <property type="evidence" value="ECO:0007669"/>
    <property type="project" value="UniProtKB-KW"/>
</dbReference>
<evidence type="ECO:0000256" key="13">
    <source>
        <dbReference type="ARBA" id="ARBA00023014"/>
    </source>
</evidence>
<dbReference type="SUPFAM" id="SSF52343">
    <property type="entry name" value="Ferredoxin reductase-like, C-terminal NADP-linked domain"/>
    <property type="match status" value="1"/>
</dbReference>
<dbReference type="Proteomes" id="UP000766595">
    <property type="component" value="Unassembled WGS sequence"/>
</dbReference>
<reference evidence="19 20" key="1">
    <citation type="submission" date="2021-06" db="EMBL/GenBank/DDBJ databases">
        <authorList>
            <person name="Grouzdev D.S."/>
            <person name="Koziaeva V."/>
        </authorList>
    </citation>
    <scope>NUCLEOTIDE SEQUENCE [LARGE SCALE GENOMIC DNA]</scope>
    <source>
        <strain evidence="19 20">22</strain>
    </source>
</reference>
<dbReference type="GO" id="GO:0005829">
    <property type="term" value="C:cytosol"/>
    <property type="evidence" value="ECO:0007669"/>
    <property type="project" value="TreeGrafter"/>
</dbReference>
<evidence type="ECO:0000256" key="10">
    <source>
        <dbReference type="ARBA" id="ARBA00022982"/>
    </source>
</evidence>
<comment type="catalytic activity">
    <reaction evidence="15">
        <text>hydrogen sulfide + 3 NADP(+) + 3 H2O = sulfite + 3 NADPH + 4 H(+)</text>
        <dbReference type="Rhea" id="RHEA:13801"/>
        <dbReference type="ChEBI" id="CHEBI:15377"/>
        <dbReference type="ChEBI" id="CHEBI:15378"/>
        <dbReference type="ChEBI" id="CHEBI:17359"/>
        <dbReference type="ChEBI" id="CHEBI:29919"/>
        <dbReference type="ChEBI" id="CHEBI:57783"/>
        <dbReference type="ChEBI" id="CHEBI:58349"/>
        <dbReference type="EC" id="1.8.1.2"/>
    </reaction>
</comment>
<evidence type="ECO:0000256" key="16">
    <source>
        <dbReference type="SAM" id="MobiDB-lite"/>
    </source>
</evidence>
<evidence type="ECO:0000256" key="15">
    <source>
        <dbReference type="ARBA" id="ARBA00052219"/>
    </source>
</evidence>
<comment type="caution">
    <text evidence="19">The sequence shown here is derived from an EMBL/GenBank/DDBJ whole genome shotgun (WGS) entry which is preliminary data.</text>
</comment>
<keyword evidence="8" id="KW-0274">FAD</keyword>
<dbReference type="GO" id="GO:0050660">
    <property type="term" value="F:flavin adenine dinucleotide binding"/>
    <property type="evidence" value="ECO:0007669"/>
    <property type="project" value="TreeGrafter"/>
</dbReference>
<evidence type="ECO:0000256" key="8">
    <source>
        <dbReference type="ARBA" id="ARBA00022827"/>
    </source>
</evidence>
<dbReference type="Gene3D" id="3.40.50.80">
    <property type="entry name" value="Nucleotide-binding domain of ferredoxin-NADP reductase (FNR) module"/>
    <property type="match status" value="1"/>
</dbReference>
<dbReference type="FunFam" id="3.40.50.80:FF:000001">
    <property type="entry name" value="NADPH--cytochrome P450 reductase 1"/>
    <property type="match status" value="1"/>
</dbReference>
<evidence type="ECO:0000313" key="19">
    <source>
        <dbReference type="EMBL" id="MBT9293244.1"/>
    </source>
</evidence>
<evidence type="ECO:0000256" key="2">
    <source>
        <dbReference type="ARBA" id="ARBA00001974"/>
    </source>
</evidence>
<dbReference type="Pfam" id="PF00175">
    <property type="entry name" value="NAD_binding_1"/>
    <property type="match status" value="1"/>
</dbReference>
<evidence type="ECO:0000256" key="12">
    <source>
        <dbReference type="ARBA" id="ARBA00023004"/>
    </source>
</evidence>
<feature type="region of interest" description="Disordered" evidence="16">
    <location>
        <begin position="44"/>
        <end position="70"/>
    </location>
</feature>
<keyword evidence="14" id="KW-0028">Amino-acid biosynthesis</keyword>
<dbReference type="Pfam" id="PF00667">
    <property type="entry name" value="FAD_binding_1"/>
    <property type="match status" value="2"/>
</dbReference>
<evidence type="ECO:0000259" key="17">
    <source>
        <dbReference type="PROSITE" id="PS51384"/>
    </source>
</evidence>
<keyword evidence="13" id="KW-0411">Iron-sulfur</keyword>